<keyword evidence="3 6" id="KW-0812">Transmembrane</keyword>
<comment type="caution">
    <text evidence="8">The sequence shown here is derived from an EMBL/GenBank/DDBJ whole genome shotgun (WGS) entry which is preliminary data.</text>
</comment>
<dbReference type="EMBL" id="SNRY01011294">
    <property type="protein sequence ID" value="KAA6304706.1"/>
    <property type="molecule type" value="Genomic_DNA"/>
</dbReference>
<gene>
    <name evidence="8" type="ORF">EZS27_043646</name>
</gene>
<feature type="transmembrane region" description="Helical" evidence="6">
    <location>
        <begin position="74"/>
        <end position="95"/>
    </location>
</feature>
<reference evidence="8" key="1">
    <citation type="submission" date="2019-03" db="EMBL/GenBank/DDBJ databases">
        <title>Single cell metagenomics reveals metabolic interactions within the superorganism composed of flagellate Streblomastix strix and complex community of Bacteroidetes bacteria on its surface.</title>
        <authorList>
            <person name="Treitli S.C."/>
            <person name="Kolisko M."/>
            <person name="Husnik F."/>
            <person name="Keeling P."/>
            <person name="Hampl V."/>
        </authorList>
    </citation>
    <scope>NUCLEOTIDE SEQUENCE</scope>
    <source>
        <strain evidence="8">STM</strain>
    </source>
</reference>
<dbReference type="GO" id="GO:0005886">
    <property type="term" value="C:plasma membrane"/>
    <property type="evidence" value="ECO:0007669"/>
    <property type="project" value="UniProtKB-SubCell"/>
</dbReference>
<evidence type="ECO:0000256" key="2">
    <source>
        <dbReference type="ARBA" id="ARBA00022475"/>
    </source>
</evidence>
<comment type="subcellular location">
    <subcellularLocation>
        <location evidence="1">Cell membrane</location>
        <topology evidence="1">Multi-pass membrane protein</topology>
    </subcellularLocation>
</comment>
<evidence type="ECO:0000256" key="4">
    <source>
        <dbReference type="ARBA" id="ARBA00022989"/>
    </source>
</evidence>
<dbReference type="PANTHER" id="PTHR37937">
    <property type="entry name" value="CONJUGATIVE TRANSFER: DNA TRANSPORT"/>
    <property type="match status" value="1"/>
</dbReference>
<feature type="transmembrane region" description="Helical" evidence="6">
    <location>
        <begin position="107"/>
        <end position="126"/>
    </location>
</feature>
<evidence type="ECO:0000256" key="1">
    <source>
        <dbReference type="ARBA" id="ARBA00004651"/>
    </source>
</evidence>
<protein>
    <recommendedName>
        <fullName evidence="7">YWFCY domain-containing protein</fullName>
    </recommendedName>
</protein>
<feature type="non-terminal residue" evidence="8">
    <location>
        <position position="180"/>
    </location>
</feature>
<keyword evidence="4 6" id="KW-1133">Transmembrane helix</keyword>
<dbReference type="PANTHER" id="PTHR37937:SF1">
    <property type="entry name" value="CONJUGATIVE TRANSFER: DNA TRANSPORT"/>
    <property type="match status" value="1"/>
</dbReference>
<keyword evidence="5 6" id="KW-0472">Membrane</keyword>
<feature type="transmembrane region" description="Helical" evidence="6">
    <location>
        <begin position="40"/>
        <end position="62"/>
    </location>
</feature>
<feature type="domain" description="YWFCY" evidence="7">
    <location>
        <begin position="2"/>
        <end position="131"/>
    </location>
</feature>
<sequence length="180" mass="21092">ALSILFVVINIYWFCYGAVKEWGINIGVIDKILLNFHRTAGLFTSILWTKIFAVVFLALSCLGTKGVKDEKITWNKIYVCLTLGFIFFFLNWWLLVLPFPLVANAGFYIFTMTVGYIQLLMAGIWMSRLLKNSMMDDLFNTENESFMQETKLMVNEYSVNLPTRFWYKKKMWKGWINVVN</sequence>
<dbReference type="InterPro" id="IPR025988">
    <property type="entry name" value="YWFCY_dom"/>
</dbReference>
<dbReference type="InterPro" id="IPR051539">
    <property type="entry name" value="T4SS-coupling_protein"/>
</dbReference>
<evidence type="ECO:0000313" key="8">
    <source>
        <dbReference type="EMBL" id="KAA6304706.1"/>
    </source>
</evidence>
<feature type="non-terminal residue" evidence="8">
    <location>
        <position position="1"/>
    </location>
</feature>
<dbReference type="Pfam" id="PF14293">
    <property type="entry name" value="YWFCY"/>
    <property type="match status" value="1"/>
</dbReference>
<organism evidence="8">
    <name type="scientific">termite gut metagenome</name>
    <dbReference type="NCBI Taxonomy" id="433724"/>
    <lineage>
        <taxon>unclassified sequences</taxon>
        <taxon>metagenomes</taxon>
        <taxon>organismal metagenomes</taxon>
    </lineage>
</organism>
<dbReference type="AlphaFoldDB" id="A0A5J4P5N3"/>
<evidence type="ECO:0000256" key="3">
    <source>
        <dbReference type="ARBA" id="ARBA00022692"/>
    </source>
</evidence>
<evidence type="ECO:0000256" key="5">
    <source>
        <dbReference type="ARBA" id="ARBA00023136"/>
    </source>
</evidence>
<evidence type="ECO:0000259" key="7">
    <source>
        <dbReference type="Pfam" id="PF14293"/>
    </source>
</evidence>
<keyword evidence="2" id="KW-1003">Cell membrane</keyword>
<name>A0A5J4P5N3_9ZZZZ</name>
<evidence type="ECO:0000256" key="6">
    <source>
        <dbReference type="SAM" id="Phobius"/>
    </source>
</evidence>
<proteinExistence type="predicted"/>
<accession>A0A5J4P5N3</accession>